<dbReference type="Pfam" id="PF13426">
    <property type="entry name" value="PAS_9"/>
    <property type="match status" value="1"/>
</dbReference>
<feature type="coiled-coil region" evidence="4">
    <location>
        <begin position="126"/>
        <end position="153"/>
    </location>
</feature>
<proteinExistence type="predicted"/>
<evidence type="ECO:0000256" key="4">
    <source>
        <dbReference type="SAM" id="Coils"/>
    </source>
</evidence>
<dbReference type="CDD" id="cd00130">
    <property type="entry name" value="PAS"/>
    <property type="match status" value="1"/>
</dbReference>
<keyword evidence="4" id="KW-0175">Coiled coil</keyword>
<reference evidence="6" key="1">
    <citation type="submission" date="2023-06" db="EMBL/GenBank/DDBJ databases">
        <title>Genome-scale phylogeny and comparative genomics of the fungal order Sordariales.</title>
        <authorList>
            <consortium name="Lawrence Berkeley National Laboratory"/>
            <person name="Hensen N."/>
            <person name="Bonometti L."/>
            <person name="Westerberg I."/>
            <person name="Brannstrom I.O."/>
            <person name="Guillou S."/>
            <person name="Cros-Aarteil S."/>
            <person name="Calhoun S."/>
            <person name="Haridas S."/>
            <person name="Kuo A."/>
            <person name="Mondo S."/>
            <person name="Pangilinan J."/>
            <person name="Riley R."/>
            <person name="Labutti K."/>
            <person name="Andreopoulos B."/>
            <person name="Lipzen A."/>
            <person name="Chen C."/>
            <person name="Yanf M."/>
            <person name="Daum C."/>
            <person name="Ng V."/>
            <person name="Clum A."/>
            <person name="Steindorff A."/>
            <person name="Ohm R."/>
            <person name="Martin F."/>
            <person name="Silar P."/>
            <person name="Natvig D."/>
            <person name="Lalanne C."/>
            <person name="Gautier V."/>
            <person name="Ament-Velasquez S.L."/>
            <person name="Kruys A."/>
            <person name="Hutchinson M.I."/>
            <person name="Powell A.J."/>
            <person name="Barry K."/>
            <person name="Miller A.N."/>
            <person name="Grigoriev I.V."/>
            <person name="Debuchy R."/>
            <person name="Gladieux P."/>
            <person name="Thoren M.H."/>
            <person name="Johannesson H."/>
        </authorList>
    </citation>
    <scope>NUCLEOTIDE SEQUENCE</scope>
    <source>
        <strain evidence="6">PSN4</strain>
    </source>
</reference>
<dbReference type="SUPFAM" id="SSF55785">
    <property type="entry name" value="PYP-like sensor domain (PAS domain)"/>
    <property type="match status" value="1"/>
</dbReference>
<gene>
    <name evidence="6" type="ORF">QBC47DRAFT_292482</name>
</gene>
<evidence type="ECO:0000313" key="6">
    <source>
        <dbReference type="EMBL" id="KAK1759487.1"/>
    </source>
</evidence>
<accession>A0AAJ0BMC4</accession>
<dbReference type="PANTHER" id="PTHR47429:SF7">
    <property type="entry name" value="GATA-FACTOR"/>
    <property type="match status" value="1"/>
</dbReference>
<dbReference type="Gene3D" id="3.30.450.20">
    <property type="entry name" value="PAS domain"/>
    <property type="match status" value="1"/>
</dbReference>
<keyword evidence="2" id="KW-0288">FMN</keyword>
<keyword evidence="1" id="KW-0285">Flavoprotein</keyword>
<keyword evidence="7" id="KW-1185">Reference proteome</keyword>
<dbReference type="AlphaFoldDB" id="A0AAJ0BMC4"/>
<dbReference type="Proteomes" id="UP001239445">
    <property type="component" value="Unassembled WGS sequence"/>
</dbReference>
<dbReference type="EMBL" id="MU839828">
    <property type="protein sequence ID" value="KAK1759487.1"/>
    <property type="molecule type" value="Genomic_DNA"/>
</dbReference>
<dbReference type="GO" id="GO:0005634">
    <property type="term" value="C:nucleus"/>
    <property type="evidence" value="ECO:0007669"/>
    <property type="project" value="TreeGrafter"/>
</dbReference>
<dbReference type="PROSITE" id="PS50112">
    <property type="entry name" value="PAS"/>
    <property type="match status" value="1"/>
</dbReference>
<evidence type="ECO:0000313" key="7">
    <source>
        <dbReference type="Proteomes" id="UP001239445"/>
    </source>
</evidence>
<dbReference type="InterPro" id="IPR000014">
    <property type="entry name" value="PAS"/>
</dbReference>
<keyword evidence="3" id="KW-0157">Chromophore</keyword>
<organism evidence="6 7">
    <name type="scientific">Echria macrotheca</name>
    <dbReference type="NCBI Taxonomy" id="438768"/>
    <lineage>
        <taxon>Eukaryota</taxon>
        <taxon>Fungi</taxon>
        <taxon>Dikarya</taxon>
        <taxon>Ascomycota</taxon>
        <taxon>Pezizomycotina</taxon>
        <taxon>Sordariomycetes</taxon>
        <taxon>Sordariomycetidae</taxon>
        <taxon>Sordariales</taxon>
        <taxon>Schizotheciaceae</taxon>
        <taxon>Echria</taxon>
    </lineage>
</organism>
<protein>
    <recommendedName>
        <fullName evidence="5">PAS domain-containing protein</fullName>
    </recommendedName>
</protein>
<comment type="caution">
    <text evidence="6">The sequence shown here is derived from an EMBL/GenBank/DDBJ whole genome shotgun (WGS) entry which is preliminary data.</text>
</comment>
<evidence type="ECO:0000256" key="2">
    <source>
        <dbReference type="ARBA" id="ARBA00022643"/>
    </source>
</evidence>
<dbReference type="PANTHER" id="PTHR47429">
    <property type="entry name" value="PROTEIN TWIN LOV 1"/>
    <property type="match status" value="1"/>
</dbReference>
<evidence type="ECO:0000256" key="3">
    <source>
        <dbReference type="ARBA" id="ARBA00022991"/>
    </source>
</evidence>
<dbReference type="InterPro" id="IPR035965">
    <property type="entry name" value="PAS-like_dom_sf"/>
</dbReference>
<dbReference type="NCBIfam" id="TIGR00229">
    <property type="entry name" value="sensory_box"/>
    <property type="match status" value="1"/>
</dbReference>
<sequence length="182" mass="20224">MSAMNTWEAQAYQVFPYGHSAYSGDSQAALFYPGIYSRAEYDMLSILAQVEARPNPQIQLGPVDLSCAIIVCDLSAADEPIVYANSGFSLMTGYTLDEVRGKNCRFLQAPPEAGPVRPRSARRYVAKDTIRKMRKALDKRAELQVEVVNFKKNGESFVNILTMIPVVVDGRTLCVGFQCEKE</sequence>
<feature type="domain" description="PAS" evidence="5">
    <location>
        <begin position="69"/>
        <end position="103"/>
    </location>
</feature>
<evidence type="ECO:0000259" key="5">
    <source>
        <dbReference type="PROSITE" id="PS50112"/>
    </source>
</evidence>
<evidence type="ECO:0000256" key="1">
    <source>
        <dbReference type="ARBA" id="ARBA00022630"/>
    </source>
</evidence>
<name>A0AAJ0BMC4_9PEZI</name>